<dbReference type="GO" id="GO:0052654">
    <property type="term" value="F:L-leucine-2-oxoglutarate transaminase activity"/>
    <property type="evidence" value="ECO:0007669"/>
    <property type="project" value="RHEA"/>
</dbReference>
<dbReference type="PANTHER" id="PTHR42743">
    <property type="entry name" value="AMINO-ACID AMINOTRANSFERASE"/>
    <property type="match status" value="1"/>
</dbReference>
<evidence type="ECO:0000256" key="17">
    <source>
        <dbReference type="RuleBase" id="RU004106"/>
    </source>
</evidence>
<dbReference type="Pfam" id="PF01063">
    <property type="entry name" value="Aminotran_4"/>
    <property type="match status" value="1"/>
</dbReference>
<proteinExistence type="inferred from homology"/>
<dbReference type="InterPro" id="IPR001544">
    <property type="entry name" value="Aminotrans_IV"/>
</dbReference>
<dbReference type="InterPro" id="IPR005785">
    <property type="entry name" value="B_amino_transI"/>
</dbReference>
<dbReference type="InterPro" id="IPR050571">
    <property type="entry name" value="Class-IV_PLP-Dep_Aminotrnsfr"/>
</dbReference>
<dbReference type="Gene3D" id="3.20.10.10">
    <property type="entry name" value="D-amino Acid Aminotransferase, subunit A, domain 2"/>
    <property type="match status" value="1"/>
</dbReference>
<gene>
    <name evidence="19" type="primary">ilvE</name>
    <name evidence="20" type="ORF">F3N42_00135</name>
</gene>
<comment type="pathway">
    <text evidence="4 19">Amino-acid biosynthesis; L-valine biosynthesis; L-valine from pyruvate: step 4/4.</text>
</comment>
<comment type="catalytic activity">
    <reaction evidence="15 19">
        <text>L-isoleucine + 2-oxoglutarate = (S)-3-methyl-2-oxopentanoate + L-glutamate</text>
        <dbReference type="Rhea" id="RHEA:24801"/>
        <dbReference type="ChEBI" id="CHEBI:16810"/>
        <dbReference type="ChEBI" id="CHEBI:29985"/>
        <dbReference type="ChEBI" id="CHEBI:35146"/>
        <dbReference type="ChEBI" id="CHEBI:58045"/>
        <dbReference type="EC" id="2.6.1.42"/>
    </reaction>
</comment>
<comment type="pathway">
    <text evidence="5 19">Amino-acid biosynthesis; L-leucine biosynthesis; L-leucine from 3-methyl-2-oxobutanoate: step 4/4.</text>
</comment>
<evidence type="ECO:0000256" key="16">
    <source>
        <dbReference type="ARBA" id="ARBA00049229"/>
    </source>
</evidence>
<dbReference type="SUPFAM" id="SSF56752">
    <property type="entry name" value="D-aminoacid aminotransferase-like PLP-dependent enzymes"/>
    <property type="match status" value="1"/>
</dbReference>
<reference evidence="20 21" key="1">
    <citation type="submission" date="2019-09" db="EMBL/GenBank/DDBJ databases">
        <title>Wenzhouxiangella sp. Genome sequencing and assembly.</title>
        <authorList>
            <person name="Zhang R."/>
        </authorList>
    </citation>
    <scope>NUCLEOTIDE SEQUENCE [LARGE SCALE GENOMIC DNA]</scope>
    <source>
        <strain evidence="20 21">W260</strain>
    </source>
</reference>
<evidence type="ECO:0000256" key="6">
    <source>
        <dbReference type="ARBA" id="ARBA00009320"/>
    </source>
</evidence>
<evidence type="ECO:0000256" key="4">
    <source>
        <dbReference type="ARBA" id="ARBA00004931"/>
    </source>
</evidence>
<dbReference type="UniPathway" id="UPA00047">
    <property type="reaction ID" value="UER00058"/>
</dbReference>
<comment type="catalytic activity">
    <reaction evidence="14 19">
        <text>L-valine + 2-oxoglutarate = 3-methyl-2-oxobutanoate + L-glutamate</text>
        <dbReference type="Rhea" id="RHEA:24813"/>
        <dbReference type="ChEBI" id="CHEBI:11851"/>
        <dbReference type="ChEBI" id="CHEBI:16810"/>
        <dbReference type="ChEBI" id="CHEBI:29985"/>
        <dbReference type="ChEBI" id="CHEBI:57762"/>
        <dbReference type="EC" id="2.6.1.42"/>
    </reaction>
</comment>
<evidence type="ECO:0000256" key="5">
    <source>
        <dbReference type="ARBA" id="ARBA00005072"/>
    </source>
</evidence>
<dbReference type="NCBIfam" id="NF005146">
    <property type="entry name" value="PRK06606.1"/>
    <property type="match status" value="1"/>
</dbReference>
<evidence type="ECO:0000256" key="2">
    <source>
        <dbReference type="ARBA" id="ARBA00003109"/>
    </source>
</evidence>
<evidence type="ECO:0000256" key="19">
    <source>
        <dbReference type="RuleBase" id="RU364094"/>
    </source>
</evidence>
<name>A0A5N0THN6_9GAMM</name>
<sequence>MKPTETIWHNGEYKPWHEATTHVLSHALHYGSSVFEGIRVYEKNGEPFGFRMHDHVKRMYDCARVYRMVIPYDYDTIYDACRGTVNRNGLKSAYLRPIAFRGYGTIGVAAGKNTPIDVAIAAIEWGAYLGEEAREKGARVCVSSWQRVAPNTIPAGVKAGGNYLSSQLISMEAHRLGYDEGIGLASDGTLSEGAGENLFMIRNGVLLTPPQSEAILSGITRDTVIRLAHAMGYEVREQPLSRESLYTADELFFTGTAAEITPIASVDDLDIGSGSRGVITEKIQSAFFGLFSGETEDSFGWLEPIADNAAGQRQVAHG</sequence>
<evidence type="ECO:0000256" key="13">
    <source>
        <dbReference type="ARBA" id="ARBA00023304"/>
    </source>
</evidence>
<keyword evidence="21" id="KW-1185">Reference proteome</keyword>
<organism evidence="20 21">
    <name type="scientific">Marinihelvus fidelis</name>
    <dbReference type="NCBI Taxonomy" id="2613842"/>
    <lineage>
        <taxon>Bacteria</taxon>
        <taxon>Pseudomonadati</taxon>
        <taxon>Pseudomonadota</taxon>
        <taxon>Gammaproteobacteria</taxon>
        <taxon>Chromatiales</taxon>
        <taxon>Wenzhouxiangellaceae</taxon>
        <taxon>Marinihelvus</taxon>
    </lineage>
</organism>
<dbReference type="FunFam" id="3.20.10.10:FF:000001">
    <property type="entry name" value="Branched-chain-amino-acid aminotransferase"/>
    <property type="match status" value="1"/>
</dbReference>
<dbReference type="GO" id="GO:0009098">
    <property type="term" value="P:L-leucine biosynthetic process"/>
    <property type="evidence" value="ECO:0007669"/>
    <property type="project" value="UniProtKB-UniPathway"/>
</dbReference>
<dbReference type="NCBIfam" id="TIGR01122">
    <property type="entry name" value="ilvE_I"/>
    <property type="match status" value="1"/>
</dbReference>
<keyword evidence="13 19" id="KW-0100">Branched-chain amino acid biosynthesis</keyword>
<dbReference type="InterPro" id="IPR033939">
    <property type="entry name" value="BCAT_family"/>
</dbReference>
<dbReference type="GO" id="GO:0009099">
    <property type="term" value="P:L-valine biosynthetic process"/>
    <property type="evidence" value="ECO:0007669"/>
    <property type="project" value="UniProtKB-UniPathway"/>
</dbReference>
<protein>
    <recommendedName>
        <fullName evidence="8 19">Branched-chain-amino-acid aminotransferase</fullName>
        <shortName evidence="19">BCAT</shortName>
        <ecNumber evidence="7 19">2.6.1.42</ecNumber>
    </recommendedName>
</protein>
<dbReference type="InterPro" id="IPR043131">
    <property type="entry name" value="BCAT-like_N"/>
</dbReference>
<evidence type="ECO:0000313" key="21">
    <source>
        <dbReference type="Proteomes" id="UP000325372"/>
    </source>
</evidence>
<evidence type="ECO:0000256" key="1">
    <source>
        <dbReference type="ARBA" id="ARBA00001933"/>
    </source>
</evidence>
<keyword evidence="11 19" id="KW-0808">Transferase</keyword>
<accession>A0A5N0THN6</accession>
<comment type="pathway">
    <text evidence="3 19">Amino-acid biosynthesis; L-isoleucine biosynthesis; L-isoleucine from 2-oxobutanoate: step 4/4.</text>
</comment>
<keyword evidence="10 19" id="KW-0028">Amino-acid biosynthesis</keyword>
<dbReference type="AlphaFoldDB" id="A0A5N0THN6"/>
<evidence type="ECO:0000256" key="11">
    <source>
        <dbReference type="ARBA" id="ARBA00022679"/>
    </source>
</evidence>
<keyword evidence="9 19" id="KW-0032">Aminotransferase</keyword>
<dbReference type="InterPro" id="IPR036038">
    <property type="entry name" value="Aminotransferase-like"/>
</dbReference>
<evidence type="ECO:0000256" key="14">
    <source>
        <dbReference type="ARBA" id="ARBA00048212"/>
    </source>
</evidence>
<evidence type="ECO:0000256" key="3">
    <source>
        <dbReference type="ARBA" id="ARBA00004824"/>
    </source>
</evidence>
<dbReference type="GO" id="GO:0052655">
    <property type="term" value="F:L-valine-2-oxoglutarate transaminase activity"/>
    <property type="evidence" value="ECO:0007669"/>
    <property type="project" value="RHEA"/>
</dbReference>
<evidence type="ECO:0000256" key="12">
    <source>
        <dbReference type="ARBA" id="ARBA00022898"/>
    </source>
</evidence>
<dbReference type="GO" id="GO:0005829">
    <property type="term" value="C:cytosol"/>
    <property type="evidence" value="ECO:0007669"/>
    <property type="project" value="TreeGrafter"/>
</dbReference>
<comment type="similarity">
    <text evidence="6 17">Belongs to the class-IV pyridoxal-phosphate-dependent aminotransferase family.</text>
</comment>
<evidence type="ECO:0000256" key="7">
    <source>
        <dbReference type="ARBA" id="ARBA00013053"/>
    </source>
</evidence>
<dbReference type="PROSITE" id="PS00770">
    <property type="entry name" value="AA_TRANSFER_CLASS_4"/>
    <property type="match status" value="1"/>
</dbReference>
<evidence type="ECO:0000256" key="15">
    <source>
        <dbReference type="ARBA" id="ARBA00048798"/>
    </source>
</evidence>
<keyword evidence="12 18" id="KW-0663">Pyridoxal phosphate</keyword>
<dbReference type="PANTHER" id="PTHR42743:SF11">
    <property type="entry name" value="AMINODEOXYCHORISMATE LYASE"/>
    <property type="match status" value="1"/>
</dbReference>
<evidence type="ECO:0000256" key="9">
    <source>
        <dbReference type="ARBA" id="ARBA00022576"/>
    </source>
</evidence>
<comment type="cofactor">
    <cofactor evidence="1 18">
        <name>pyridoxal 5'-phosphate</name>
        <dbReference type="ChEBI" id="CHEBI:597326"/>
    </cofactor>
</comment>
<comment type="catalytic activity">
    <reaction evidence="16 19">
        <text>L-leucine + 2-oxoglutarate = 4-methyl-2-oxopentanoate + L-glutamate</text>
        <dbReference type="Rhea" id="RHEA:18321"/>
        <dbReference type="ChEBI" id="CHEBI:16810"/>
        <dbReference type="ChEBI" id="CHEBI:17865"/>
        <dbReference type="ChEBI" id="CHEBI:29985"/>
        <dbReference type="ChEBI" id="CHEBI:57427"/>
        <dbReference type="EC" id="2.6.1.42"/>
    </reaction>
</comment>
<dbReference type="GO" id="GO:0052656">
    <property type="term" value="F:L-isoleucine-2-oxoglutarate transaminase activity"/>
    <property type="evidence" value="ECO:0007669"/>
    <property type="project" value="RHEA"/>
</dbReference>
<dbReference type="CDD" id="cd01557">
    <property type="entry name" value="BCAT_beta_family"/>
    <property type="match status" value="1"/>
</dbReference>
<dbReference type="GO" id="GO:0009097">
    <property type="term" value="P:isoleucine biosynthetic process"/>
    <property type="evidence" value="ECO:0007669"/>
    <property type="project" value="UniProtKB-UniPathway"/>
</dbReference>
<dbReference type="EC" id="2.6.1.42" evidence="7 19"/>
<dbReference type="EMBL" id="VYXP01000001">
    <property type="protein sequence ID" value="KAA9133998.1"/>
    <property type="molecule type" value="Genomic_DNA"/>
</dbReference>
<evidence type="ECO:0000256" key="18">
    <source>
        <dbReference type="RuleBase" id="RU004516"/>
    </source>
</evidence>
<evidence type="ECO:0000313" key="20">
    <source>
        <dbReference type="EMBL" id="KAA9133998.1"/>
    </source>
</evidence>
<dbReference type="InterPro" id="IPR043132">
    <property type="entry name" value="BCAT-like_C"/>
</dbReference>
<dbReference type="Gene3D" id="3.30.470.10">
    <property type="match status" value="1"/>
</dbReference>
<dbReference type="RefSeq" id="WP_150862348.1">
    <property type="nucleotide sequence ID" value="NZ_VYXP01000001.1"/>
</dbReference>
<comment type="caution">
    <text evidence="20">The sequence shown here is derived from an EMBL/GenBank/DDBJ whole genome shotgun (WGS) entry which is preliminary data.</text>
</comment>
<dbReference type="Proteomes" id="UP000325372">
    <property type="component" value="Unassembled WGS sequence"/>
</dbReference>
<dbReference type="InterPro" id="IPR018300">
    <property type="entry name" value="Aminotrans_IV_CS"/>
</dbReference>
<comment type="function">
    <text evidence="2 19">Acts on leucine, isoleucine and valine.</text>
</comment>
<dbReference type="UniPathway" id="UPA00048">
    <property type="reaction ID" value="UER00073"/>
</dbReference>
<evidence type="ECO:0000256" key="10">
    <source>
        <dbReference type="ARBA" id="ARBA00022605"/>
    </source>
</evidence>
<dbReference type="UniPathway" id="UPA00049">
    <property type="reaction ID" value="UER00062"/>
</dbReference>
<evidence type="ECO:0000256" key="8">
    <source>
        <dbReference type="ARBA" id="ARBA00018179"/>
    </source>
</evidence>